<feature type="transmembrane region" description="Helical" evidence="6">
    <location>
        <begin position="110"/>
        <end position="127"/>
    </location>
</feature>
<evidence type="ECO:0000256" key="4">
    <source>
        <dbReference type="ARBA" id="ARBA00022989"/>
    </source>
</evidence>
<evidence type="ECO:0000313" key="8">
    <source>
        <dbReference type="Proteomes" id="UP001185069"/>
    </source>
</evidence>
<dbReference type="Pfam" id="PF01384">
    <property type="entry name" value="PHO4"/>
    <property type="match status" value="2"/>
</dbReference>
<dbReference type="InterPro" id="IPR001204">
    <property type="entry name" value="Phos_transporter"/>
</dbReference>
<organism evidence="7 8">
    <name type="scientific">Arthrobacter russicus</name>
    <dbReference type="NCBI Taxonomy" id="172040"/>
    <lineage>
        <taxon>Bacteria</taxon>
        <taxon>Bacillati</taxon>
        <taxon>Actinomycetota</taxon>
        <taxon>Actinomycetes</taxon>
        <taxon>Micrococcales</taxon>
        <taxon>Micrococcaceae</taxon>
        <taxon>Arthrobacter</taxon>
    </lineage>
</organism>
<comment type="caution">
    <text evidence="7">The sequence shown here is derived from an EMBL/GenBank/DDBJ whole genome shotgun (WGS) entry which is preliminary data.</text>
</comment>
<feature type="transmembrane region" description="Helical" evidence="6">
    <location>
        <begin position="224"/>
        <end position="243"/>
    </location>
</feature>
<evidence type="ECO:0000256" key="5">
    <source>
        <dbReference type="ARBA" id="ARBA00023136"/>
    </source>
</evidence>
<evidence type="ECO:0000256" key="6">
    <source>
        <dbReference type="SAM" id="Phobius"/>
    </source>
</evidence>
<feature type="transmembrane region" description="Helical" evidence="6">
    <location>
        <begin position="83"/>
        <end position="104"/>
    </location>
</feature>
<feature type="transmembrane region" description="Helical" evidence="6">
    <location>
        <begin position="47"/>
        <end position="71"/>
    </location>
</feature>
<dbReference type="Proteomes" id="UP001185069">
    <property type="component" value="Unassembled WGS sequence"/>
</dbReference>
<dbReference type="PANTHER" id="PTHR11101:SF80">
    <property type="entry name" value="PHOSPHATE TRANSPORTER"/>
    <property type="match status" value="1"/>
</dbReference>
<feature type="transmembrane region" description="Helical" evidence="6">
    <location>
        <begin position="317"/>
        <end position="337"/>
    </location>
</feature>
<dbReference type="EMBL" id="JAVDQF010000001">
    <property type="protein sequence ID" value="MDR6269577.1"/>
    <property type="molecule type" value="Genomic_DNA"/>
</dbReference>
<reference evidence="7 8" key="1">
    <citation type="submission" date="2023-07" db="EMBL/GenBank/DDBJ databases">
        <title>Sequencing the genomes of 1000 actinobacteria strains.</title>
        <authorList>
            <person name="Klenk H.-P."/>
        </authorList>
    </citation>
    <scope>NUCLEOTIDE SEQUENCE [LARGE SCALE GENOMIC DNA]</scope>
    <source>
        <strain evidence="7 8">DSM 14555</strain>
    </source>
</reference>
<evidence type="ECO:0000256" key="2">
    <source>
        <dbReference type="ARBA" id="ARBA00022448"/>
    </source>
</evidence>
<evidence type="ECO:0000256" key="3">
    <source>
        <dbReference type="ARBA" id="ARBA00022692"/>
    </source>
</evidence>
<proteinExistence type="predicted"/>
<keyword evidence="2" id="KW-0813">Transport</keyword>
<dbReference type="PANTHER" id="PTHR11101">
    <property type="entry name" value="PHOSPHATE TRANSPORTER"/>
    <property type="match status" value="1"/>
</dbReference>
<name>A0ABU1JAY2_9MICC</name>
<keyword evidence="4 6" id="KW-1133">Transmembrane helix</keyword>
<keyword evidence="8" id="KW-1185">Reference proteome</keyword>
<feature type="transmembrane region" description="Helical" evidence="6">
    <location>
        <begin position="264"/>
        <end position="283"/>
    </location>
</feature>
<comment type="subcellular location">
    <subcellularLocation>
        <location evidence="1">Membrane</location>
        <topology evidence="1">Multi-pass membrane protein</topology>
    </subcellularLocation>
</comment>
<sequence length="341" mass="35441">MSPAMISIAFLVLICLLAAGFSALNGLRDVASTVAVAVRTRALTPTIAVVLAAFFNLLGATLSAGFALTLHEQLFVLRPGAEGLSMILAALIAALIWGIQQWWIGYPSSSTHALLGGIAGAAGAAMIKGAPGLAGLDSTLIALVVLPLLISPVIAFAVSYLLVFPIAWFYRYAQPSNINRRFRRAQAVAAGSVAFGHGLQDGSRIVALLLFALTAAGFGDLDQLVWWLTAGVGVFLTLGTLAGGWRIGYTLSDRLVKVDPMRGFVAQTVSAVMLLIGSIGLHLPLATTQLTTASIIGAGMNQRFSVANARLVGKIGFAWFATPVVCAAIAGVLYLALSPLL</sequence>
<evidence type="ECO:0000313" key="7">
    <source>
        <dbReference type="EMBL" id="MDR6269577.1"/>
    </source>
</evidence>
<protein>
    <submittedName>
        <fullName evidence="7">PiT family inorganic phosphate transporter</fullName>
    </submittedName>
</protein>
<accession>A0ABU1JAY2</accession>
<keyword evidence="3 6" id="KW-0812">Transmembrane</keyword>
<gene>
    <name evidence="7" type="ORF">JOE69_001815</name>
</gene>
<feature type="transmembrane region" description="Helical" evidence="6">
    <location>
        <begin position="139"/>
        <end position="170"/>
    </location>
</feature>
<keyword evidence="5 6" id="KW-0472">Membrane</keyword>
<evidence type="ECO:0000256" key="1">
    <source>
        <dbReference type="ARBA" id="ARBA00004141"/>
    </source>
</evidence>